<gene>
    <name evidence="1" type="ORF">SFRICE_003323</name>
</gene>
<reference evidence="1" key="1">
    <citation type="submission" date="2016-07" db="EMBL/GenBank/DDBJ databases">
        <authorList>
            <person name="Bretaudeau A."/>
        </authorList>
    </citation>
    <scope>NUCLEOTIDE SEQUENCE</scope>
    <source>
        <strain evidence="1">Rice</strain>
        <tissue evidence="1">Whole body</tissue>
    </source>
</reference>
<dbReference type="AlphaFoldDB" id="A0A2H1X2Y1"/>
<proteinExistence type="predicted"/>
<organism evidence="1">
    <name type="scientific">Spodoptera frugiperda</name>
    <name type="common">Fall armyworm</name>
    <dbReference type="NCBI Taxonomy" id="7108"/>
    <lineage>
        <taxon>Eukaryota</taxon>
        <taxon>Metazoa</taxon>
        <taxon>Ecdysozoa</taxon>
        <taxon>Arthropoda</taxon>
        <taxon>Hexapoda</taxon>
        <taxon>Insecta</taxon>
        <taxon>Pterygota</taxon>
        <taxon>Neoptera</taxon>
        <taxon>Endopterygota</taxon>
        <taxon>Lepidoptera</taxon>
        <taxon>Glossata</taxon>
        <taxon>Ditrysia</taxon>
        <taxon>Noctuoidea</taxon>
        <taxon>Noctuidae</taxon>
        <taxon>Amphipyrinae</taxon>
        <taxon>Spodoptera</taxon>
    </lineage>
</organism>
<name>A0A2H1X2Y1_SPOFR</name>
<protein>
    <submittedName>
        <fullName evidence="1">SFRICE_003323</fullName>
    </submittedName>
</protein>
<dbReference type="EMBL" id="ODYU01013003">
    <property type="protein sequence ID" value="SOQ59602.1"/>
    <property type="molecule type" value="Genomic_DNA"/>
</dbReference>
<accession>A0A2H1X2Y1</accession>
<evidence type="ECO:0000313" key="1">
    <source>
        <dbReference type="EMBL" id="SOQ59602.1"/>
    </source>
</evidence>
<sequence>MSRRKTAVRGRYAAPVCDVAHIHSMHGFKKHSLAESVSTTAKLCVQKNMIGGSQTHQQQRSIPHLWWKNILRRQVIEGRRETRVPTAQESRGRQKNIGAPMRCLPRALSRSSPPLRKTATSCVSDLERRSNAIRCDAAAKSYTSMFCGPSEDLSISYTVKAPQLIKAPGTLLRSCKNADYAERSLVSSGNLSTADFTLEPFNYGWRKSST</sequence>